<accession>A0A814EPK4</accession>
<keyword evidence="3" id="KW-1185">Reference proteome</keyword>
<reference evidence="2" key="1">
    <citation type="submission" date="2021-02" db="EMBL/GenBank/DDBJ databases">
        <authorList>
            <person name="Nowell W R."/>
        </authorList>
    </citation>
    <scope>NUCLEOTIDE SEQUENCE</scope>
    <source>
        <strain evidence="2">Ploen Becks lab</strain>
    </source>
</reference>
<organism evidence="2 3">
    <name type="scientific">Brachionus calyciflorus</name>
    <dbReference type="NCBI Taxonomy" id="104777"/>
    <lineage>
        <taxon>Eukaryota</taxon>
        <taxon>Metazoa</taxon>
        <taxon>Spiralia</taxon>
        <taxon>Gnathifera</taxon>
        <taxon>Rotifera</taxon>
        <taxon>Eurotatoria</taxon>
        <taxon>Monogononta</taxon>
        <taxon>Pseudotrocha</taxon>
        <taxon>Ploima</taxon>
        <taxon>Brachionidae</taxon>
        <taxon>Brachionus</taxon>
    </lineage>
</organism>
<dbReference type="EMBL" id="CAJNOC010003154">
    <property type="protein sequence ID" value="CAF0970148.1"/>
    <property type="molecule type" value="Genomic_DNA"/>
</dbReference>
<feature type="coiled-coil region" evidence="1">
    <location>
        <begin position="1"/>
        <end position="28"/>
    </location>
</feature>
<keyword evidence="1" id="KW-0175">Coiled coil</keyword>
<dbReference type="Proteomes" id="UP000663879">
    <property type="component" value="Unassembled WGS sequence"/>
</dbReference>
<proteinExistence type="predicted"/>
<dbReference type="AlphaFoldDB" id="A0A814EPK4"/>
<feature type="non-terminal residue" evidence="2">
    <location>
        <position position="53"/>
    </location>
</feature>
<gene>
    <name evidence="2" type="ORF">OXX778_LOCUS14877</name>
</gene>
<sequence>KEILTQEKALIQNELDQQKINVEKLEIELFEHKKFTDVLKNQSEETSKLKDDL</sequence>
<protein>
    <submittedName>
        <fullName evidence="2">Uncharacterized protein</fullName>
    </submittedName>
</protein>
<evidence type="ECO:0000313" key="3">
    <source>
        <dbReference type="Proteomes" id="UP000663879"/>
    </source>
</evidence>
<name>A0A814EPK4_9BILA</name>
<comment type="caution">
    <text evidence="2">The sequence shown here is derived from an EMBL/GenBank/DDBJ whole genome shotgun (WGS) entry which is preliminary data.</text>
</comment>
<evidence type="ECO:0000313" key="2">
    <source>
        <dbReference type="EMBL" id="CAF0970148.1"/>
    </source>
</evidence>
<evidence type="ECO:0000256" key="1">
    <source>
        <dbReference type="SAM" id="Coils"/>
    </source>
</evidence>